<dbReference type="PANTHER" id="PTHR47936">
    <property type="entry name" value="PPR_LONG DOMAIN-CONTAINING PROTEIN"/>
    <property type="match status" value="1"/>
</dbReference>
<accession>A0ABP0IZ88</accession>
<evidence type="ECO:0000313" key="3">
    <source>
        <dbReference type="EMBL" id="CAK9007428.1"/>
    </source>
</evidence>
<dbReference type="Pfam" id="PF01535">
    <property type="entry name" value="PPR"/>
    <property type="match status" value="1"/>
</dbReference>
<evidence type="ECO:0008006" key="5">
    <source>
        <dbReference type="Google" id="ProtNLM"/>
    </source>
</evidence>
<evidence type="ECO:0000313" key="4">
    <source>
        <dbReference type="Proteomes" id="UP001642484"/>
    </source>
</evidence>
<evidence type="ECO:0000256" key="2">
    <source>
        <dbReference type="SAM" id="MobiDB-lite"/>
    </source>
</evidence>
<dbReference type="EMBL" id="CAXAMN010004047">
    <property type="protein sequence ID" value="CAK9007428.1"/>
    <property type="molecule type" value="Genomic_DNA"/>
</dbReference>
<dbReference type="Proteomes" id="UP001642484">
    <property type="component" value="Unassembled WGS sequence"/>
</dbReference>
<protein>
    <recommendedName>
        <fullName evidence="5">Pentatricopeptide repeat-containing protein, chloroplastic</fullName>
    </recommendedName>
</protein>
<sequence>MQVVHSETAIHGVANGHANGHAVHVANGHVVLESHADEGANGAPLRGSRNGRSKAPSVTSLLEAQQWRAALWTLESPRAIDQMTSEIRLKACNGCISACGRASLWTQAMALMNGMKAMVRMPSPTSVSFSACALACERALQWSMILGLLERGRLDRLLREKEASGRSGRQRAAELASLTAACRACDRAERWRSSLELIPKMLQGSLEPNVFTFGSAFQVCQHGNGLKALELYQEMRQLHVESGIISCNQVMAACSSSQLWEESLELMAGARREALESTVVTVSSAVKNDLAWFQVFQVLFEAQKAQVQCNEIVRGTALTSCSRDVAFAWQRATASLAQEAQEGLAPNVFSYSAAMKVSSLWRKVLGFLPRRASGVPRWRDPDRVVAMNLVADTCVKGQPFQWPLVMQLLDRDLQAAGLEPDLFSADHLIEALPQWRVALHLVKEELLDEDAQVNLASKVVHENWELALSLLPARGRKKSNLVLLSVMAYRGRWHEVLRRLEGLADEEPSDRESVCNAVCTAFDNGSQWPLALRFLEGLLHQRTVSSSLVYNWAITFLTSRSRFSEQPIHHGLPERVNSYTAACDLSLVLSRQGTAVQTPAYWASCFCYIDSWSGRFGR</sequence>
<comment type="caution">
    <text evidence="3">The sequence shown here is derived from an EMBL/GenBank/DDBJ whole genome shotgun (WGS) entry which is preliminary data.</text>
</comment>
<name>A0ABP0IZ88_9DINO</name>
<dbReference type="InterPro" id="IPR002885">
    <property type="entry name" value="PPR_rpt"/>
</dbReference>
<feature type="region of interest" description="Disordered" evidence="2">
    <location>
        <begin position="38"/>
        <end position="57"/>
    </location>
</feature>
<proteinExistence type="predicted"/>
<reference evidence="3 4" key="1">
    <citation type="submission" date="2024-02" db="EMBL/GenBank/DDBJ databases">
        <authorList>
            <person name="Chen Y."/>
            <person name="Shah S."/>
            <person name="Dougan E. K."/>
            <person name="Thang M."/>
            <person name="Chan C."/>
        </authorList>
    </citation>
    <scope>NUCLEOTIDE SEQUENCE [LARGE SCALE GENOMIC DNA]</scope>
</reference>
<dbReference type="Gene3D" id="1.25.40.10">
    <property type="entry name" value="Tetratricopeptide repeat domain"/>
    <property type="match status" value="1"/>
</dbReference>
<keyword evidence="1" id="KW-0677">Repeat</keyword>
<dbReference type="PANTHER" id="PTHR47936:SF1">
    <property type="entry name" value="PENTATRICOPEPTIDE REPEAT-CONTAINING PROTEIN GUN1, CHLOROPLASTIC"/>
    <property type="match status" value="1"/>
</dbReference>
<dbReference type="InterPro" id="IPR011990">
    <property type="entry name" value="TPR-like_helical_dom_sf"/>
</dbReference>
<gene>
    <name evidence="3" type="ORF">CCMP2556_LOCUS8839</name>
</gene>
<evidence type="ECO:0000256" key="1">
    <source>
        <dbReference type="ARBA" id="ARBA00022737"/>
    </source>
</evidence>
<organism evidence="3 4">
    <name type="scientific">Durusdinium trenchii</name>
    <dbReference type="NCBI Taxonomy" id="1381693"/>
    <lineage>
        <taxon>Eukaryota</taxon>
        <taxon>Sar</taxon>
        <taxon>Alveolata</taxon>
        <taxon>Dinophyceae</taxon>
        <taxon>Suessiales</taxon>
        <taxon>Symbiodiniaceae</taxon>
        <taxon>Durusdinium</taxon>
    </lineage>
</organism>
<keyword evidence="4" id="KW-1185">Reference proteome</keyword>